<dbReference type="CDD" id="cd02440">
    <property type="entry name" value="AdoMet_MTases"/>
    <property type="match status" value="1"/>
</dbReference>
<gene>
    <name evidence="2" type="ORF">GCM10018781_43860</name>
</gene>
<dbReference type="EMBL" id="BNBO01000025">
    <property type="protein sequence ID" value="GHH75296.1"/>
    <property type="molecule type" value="Genomic_DNA"/>
</dbReference>
<dbReference type="Pfam" id="PF13649">
    <property type="entry name" value="Methyltransf_25"/>
    <property type="match status" value="1"/>
</dbReference>
<sequence>MGDTGRMDRRTISRIAHTDHPIAAPVADEAVARLIGRAARAESGRALDLGCGEAGWLLRTLAAKPRWQAVGVDLDPAGLNRARQTAQAMGLERRIGLHHLDATGFTAKEPFDLVLSIGATHAFGGLAATLAAAGRHLAPGGRLLVGDAFWERDPAPAALDALGAAREDFTDLAGTLDLVRAEGWTPVHGHVSSVQEWDDYELSWTGSLSEWALDHPEHPDSAAALAAADVHRAEWLHGYRGTLGFVTLLLRRTSAP</sequence>
<name>A0A919KXB9_9ACTN</name>
<dbReference type="AlphaFoldDB" id="A0A919KXB9"/>
<dbReference type="Proteomes" id="UP000617734">
    <property type="component" value="Unassembled WGS sequence"/>
</dbReference>
<keyword evidence="2" id="KW-0489">Methyltransferase</keyword>
<protein>
    <submittedName>
        <fullName evidence="2">SAM-dependent methyltransferase</fullName>
    </submittedName>
</protein>
<dbReference type="Gene3D" id="3.40.50.150">
    <property type="entry name" value="Vaccinia Virus protein VP39"/>
    <property type="match status" value="1"/>
</dbReference>
<accession>A0A919KXB9</accession>
<proteinExistence type="predicted"/>
<dbReference type="GO" id="GO:0008168">
    <property type="term" value="F:methyltransferase activity"/>
    <property type="evidence" value="ECO:0007669"/>
    <property type="project" value="UniProtKB-KW"/>
</dbReference>
<dbReference type="PANTHER" id="PTHR43667:SF2">
    <property type="entry name" value="FATTY ACID C-METHYL TRANSFERASE"/>
    <property type="match status" value="1"/>
</dbReference>
<reference evidence="2" key="1">
    <citation type="journal article" date="2014" name="Int. J. Syst. Evol. Microbiol.">
        <title>Complete genome sequence of Corynebacterium casei LMG S-19264T (=DSM 44701T), isolated from a smear-ripened cheese.</title>
        <authorList>
            <consortium name="US DOE Joint Genome Institute (JGI-PGF)"/>
            <person name="Walter F."/>
            <person name="Albersmeier A."/>
            <person name="Kalinowski J."/>
            <person name="Ruckert C."/>
        </authorList>
    </citation>
    <scope>NUCLEOTIDE SEQUENCE</scope>
    <source>
        <strain evidence="2">JCM 4646</strain>
    </source>
</reference>
<dbReference type="InterPro" id="IPR041698">
    <property type="entry name" value="Methyltransf_25"/>
</dbReference>
<dbReference type="InterPro" id="IPR050723">
    <property type="entry name" value="CFA/CMAS"/>
</dbReference>
<dbReference type="PANTHER" id="PTHR43667">
    <property type="entry name" value="CYCLOPROPANE-FATTY-ACYL-PHOSPHOLIPID SYNTHASE"/>
    <property type="match status" value="1"/>
</dbReference>
<evidence type="ECO:0000313" key="3">
    <source>
        <dbReference type="Proteomes" id="UP000617734"/>
    </source>
</evidence>
<keyword evidence="2" id="KW-0808">Transferase</keyword>
<reference evidence="2" key="2">
    <citation type="submission" date="2020-09" db="EMBL/GenBank/DDBJ databases">
        <authorList>
            <person name="Sun Q."/>
            <person name="Ohkuma M."/>
        </authorList>
    </citation>
    <scope>NUCLEOTIDE SEQUENCE</scope>
    <source>
        <strain evidence="2">JCM 4646</strain>
    </source>
</reference>
<dbReference type="GO" id="GO:0032259">
    <property type="term" value="P:methylation"/>
    <property type="evidence" value="ECO:0007669"/>
    <property type="project" value="UniProtKB-KW"/>
</dbReference>
<keyword evidence="3" id="KW-1185">Reference proteome</keyword>
<dbReference type="InterPro" id="IPR029063">
    <property type="entry name" value="SAM-dependent_MTases_sf"/>
</dbReference>
<comment type="caution">
    <text evidence="2">The sequence shown here is derived from an EMBL/GenBank/DDBJ whole genome shotgun (WGS) entry which is preliminary data.</text>
</comment>
<evidence type="ECO:0000259" key="1">
    <source>
        <dbReference type="Pfam" id="PF13649"/>
    </source>
</evidence>
<feature type="domain" description="Methyltransferase" evidence="1">
    <location>
        <begin position="47"/>
        <end position="141"/>
    </location>
</feature>
<evidence type="ECO:0000313" key="2">
    <source>
        <dbReference type="EMBL" id="GHH75296.1"/>
    </source>
</evidence>
<organism evidence="2 3">
    <name type="scientific">Kitasatospora indigofera</name>
    <dbReference type="NCBI Taxonomy" id="67307"/>
    <lineage>
        <taxon>Bacteria</taxon>
        <taxon>Bacillati</taxon>
        <taxon>Actinomycetota</taxon>
        <taxon>Actinomycetes</taxon>
        <taxon>Kitasatosporales</taxon>
        <taxon>Streptomycetaceae</taxon>
        <taxon>Kitasatospora</taxon>
    </lineage>
</organism>
<dbReference type="SUPFAM" id="SSF53335">
    <property type="entry name" value="S-adenosyl-L-methionine-dependent methyltransferases"/>
    <property type="match status" value="1"/>
</dbReference>